<feature type="non-terminal residue" evidence="2">
    <location>
        <position position="51"/>
    </location>
</feature>
<evidence type="ECO:0000313" key="2">
    <source>
        <dbReference type="EMBL" id="GAJ09499.1"/>
    </source>
</evidence>
<organism evidence="2">
    <name type="scientific">marine sediment metagenome</name>
    <dbReference type="NCBI Taxonomy" id="412755"/>
    <lineage>
        <taxon>unclassified sequences</taxon>
        <taxon>metagenomes</taxon>
        <taxon>ecological metagenomes</taxon>
    </lineage>
</organism>
<feature type="region of interest" description="Disordered" evidence="1">
    <location>
        <begin position="31"/>
        <end position="51"/>
    </location>
</feature>
<proteinExistence type="predicted"/>
<reference evidence="2" key="1">
    <citation type="journal article" date="2014" name="Front. Microbiol.">
        <title>High frequency of phylogenetically diverse reductive dehalogenase-homologous genes in deep subseafloor sedimentary metagenomes.</title>
        <authorList>
            <person name="Kawai M."/>
            <person name="Futagami T."/>
            <person name="Toyoda A."/>
            <person name="Takaki Y."/>
            <person name="Nishi S."/>
            <person name="Hori S."/>
            <person name="Arai W."/>
            <person name="Tsubouchi T."/>
            <person name="Morono Y."/>
            <person name="Uchiyama I."/>
            <person name="Ito T."/>
            <person name="Fujiyama A."/>
            <person name="Inagaki F."/>
            <person name="Takami H."/>
        </authorList>
    </citation>
    <scope>NUCLEOTIDE SEQUENCE</scope>
    <source>
        <strain evidence="2">Expedition CK06-06</strain>
    </source>
</reference>
<protein>
    <submittedName>
        <fullName evidence="2">Uncharacterized protein</fullName>
    </submittedName>
</protein>
<sequence>MAGPNVPPLFASPHVPVSGDLPTTINLPEKGAAVPVSSPGKNPIIDSGLKG</sequence>
<dbReference type="EMBL" id="BARW01034731">
    <property type="protein sequence ID" value="GAJ09499.1"/>
    <property type="molecule type" value="Genomic_DNA"/>
</dbReference>
<name>X1TW96_9ZZZZ</name>
<evidence type="ECO:0000256" key="1">
    <source>
        <dbReference type="SAM" id="MobiDB-lite"/>
    </source>
</evidence>
<gene>
    <name evidence="2" type="ORF">S12H4_54346</name>
</gene>
<comment type="caution">
    <text evidence="2">The sequence shown here is derived from an EMBL/GenBank/DDBJ whole genome shotgun (WGS) entry which is preliminary data.</text>
</comment>
<dbReference type="AlphaFoldDB" id="X1TW96"/>
<accession>X1TW96</accession>